<accession>D5T1N0</accession>
<evidence type="ECO:0000313" key="2">
    <source>
        <dbReference type="EMBL" id="ADG40179.1"/>
    </source>
</evidence>
<dbReference type="KEGG" id="lki:LKI_03185"/>
<evidence type="ECO:0000313" key="3">
    <source>
        <dbReference type="Proteomes" id="UP000002362"/>
    </source>
</evidence>
<feature type="transmembrane region" description="Helical" evidence="1">
    <location>
        <begin position="31"/>
        <end position="48"/>
    </location>
</feature>
<gene>
    <name evidence="2" type="ordered locus">LKI_03185</name>
</gene>
<name>D5T1N0_LEUKI</name>
<keyword evidence="1" id="KW-0812">Transmembrane</keyword>
<evidence type="ECO:0000256" key="1">
    <source>
        <dbReference type="SAM" id="Phobius"/>
    </source>
</evidence>
<dbReference type="HOGENOM" id="CLU_3026807_0_0_9"/>
<dbReference type="Proteomes" id="UP000002362">
    <property type="component" value="Chromosome"/>
</dbReference>
<proteinExistence type="predicted"/>
<reference evidence="2 3" key="1">
    <citation type="journal article" date="2010" name="J. Bacteriol.">
        <title>Complete genome sequence analysis of Leuconostoc kimchii IMSNU 11154.</title>
        <authorList>
            <person name="Oh H.M."/>
            <person name="Cho Y.J."/>
            <person name="Kim B.K."/>
            <person name="Roe J.H."/>
            <person name="Kang S.O."/>
            <person name="Nahm B.H."/>
            <person name="Jeong G."/>
            <person name="Han H.U."/>
            <person name="Chun J."/>
        </authorList>
    </citation>
    <scope>NUCLEOTIDE SEQUENCE [LARGE SCALE GENOMIC DNA]</scope>
    <source>
        <strain evidence="3">IMSNU 11154 / KCTC 2386 / IH25</strain>
    </source>
</reference>
<dbReference type="EMBL" id="CP001758">
    <property type="protein sequence ID" value="ADG40179.1"/>
    <property type="molecule type" value="Genomic_DNA"/>
</dbReference>
<organism evidence="2 3">
    <name type="scientific">Leuconostoc kimchii (strain IMSNU 11154 / KCTC 2386 / IH25)</name>
    <dbReference type="NCBI Taxonomy" id="762051"/>
    <lineage>
        <taxon>Bacteria</taxon>
        <taxon>Bacillati</taxon>
        <taxon>Bacillota</taxon>
        <taxon>Bacilli</taxon>
        <taxon>Lactobacillales</taxon>
        <taxon>Lactobacillaceae</taxon>
        <taxon>Leuconostoc</taxon>
    </lineage>
</organism>
<protein>
    <submittedName>
        <fullName evidence="2">Uncharacterized protein</fullName>
    </submittedName>
</protein>
<keyword evidence="1" id="KW-0472">Membrane</keyword>
<sequence length="55" mass="6512">MKFVITMIISAIVMFLIDFNKESFPNHSMGIFYFIFIVIIGYCVFKLIDNKKNKK</sequence>
<dbReference type="AlphaFoldDB" id="D5T1N0"/>
<keyword evidence="1" id="KW-1133">Transmembrane helix</keyword>
<dbReference type="PATRIC" id="fig|762051.18.peg.641"/>